<dbReference type="Gene3D" id="1.10.8.10">
    <property type="entry name" value="DNA helicase RuvA subunit, C-terminal domain"/>
    <property type="match status" value="1"/>
</dbReference>
<name>A0A0D0BZ29_9AGAR</name>
<evidence type="ECO:0000313" key="5">
    <source>
        <dbReference type="Proteomes" id="UP000053593"/>
    </source>
</evidence>
<evidence type="ECO:0000256" key="2">
    <source>
        <dbReference type="SAM" id="SignalP"/>
    </source>
</evidence>
<keyword evidence="5" id="KW-1185">Reference proteome</keyword>
<accession>A0A0D0BZ29</accession>
<feature type="compositionally biased region" description="Low complexity" evidence="1">
    <location>
        <begin position="117"/>
        <end position="127"/>
    </location>
</feature>
<dbReference type="OrthoDB" id="3824970at2759"/>
<feature type="domain" description="CUE" evidence="3">
    <location>
        <begin position="48"/>
        <end position="90"/>
    </location>
</feature>
<dbReference type="Pfam" id="PF02845">
    <property type="entry name" value="CUE"/>
    <property type="match status" value="1"/>
</dbReference>
<dbReference type="CDD" id="cd14424">
    <property type="entry name" value="CUE_Cue1p_like"/>
    <property type="match status" value="1"/>
</dbReference>
<evidence type="ECO:0000313" key="4">
    <source>
        <dbReference type="EMBL" id="KIK61111.1"/>
    </source>
</evidence>
<dbReference type="SMART" id="SM00546">
    <property type="entry name" value="CUE"/>
    <property type="match status" value="1"/>
</dbReference>
<proteinExistence type="predicted"/>
<dbReference type="HOGENOM" id="CLU_083690_0_0_1"/>
<dbReference type="Proteomes" id="UP000053593">
    <property type="component" value="Unassembled WGS sequence"/>
</dbReference>
<dbReference type="InterPro" id="IPR003892">
    <property type="entry name" value="CUE"/>
</dbReference>
<feature type="signal peptide" evidence="2">
    <location>
        <begin position="1"/>
        <end position="23"/>
    </location>
</feature>
<dbReference type="PROSITE" id="PS51140">
    <property type="entry name" value="CUE"/>
    <property type="match status" value="1"/>
</dbReference>
<evidence type="ECO:0000259" key="3">
    <source>
        <dbReference type="PROSITE" id="PS51140"/>
    </source>
</evidence>
<protein>
    <recommendedName>
        <fullName evidence="3">CUE domain-containing protein</fullName>
    </recommendedName>
</protein>
<feature type="region of interest" description="Disordered" evidence="1">
    <location>
        <begin position="104"/>
        <end position="130"/>
    </location>
</feature>
<evidence type="ECO:0000256" key="1">
    <source>
        <dbReference type="SAM" id="MobiDB-lite"/>
    </source>
</evidence>
<sequence length="201" mass="21952">MGEVVNVIVAFAVIVLIFRWATSSNGNANGNNGGPSPADTLGFRPKNVTQDMVDTVGNMFPDLPRDNIRYDLLRTGSVETTTNKILERGFLEAPPASYYTLYPRTVGPAHQNQPHNAAGSSGSSSSAVKPKDTLISRYNLESRAELQSSEEGAITEEEVGGKAKWEDTPEKREASLRERKERMILAARQRMLAAQKEKASA</sequence>
<feature type="region of interest" description="Disordered" evidence="1">
    <location>
        <begin position="142"/>
        <end position="177"/>
    </location>
</feature>
<dbReference type="AlphaFoldDB" id="A0A0D0BZ29"/>
<dbReference type="EMBL" id="KN834772">
    <property type="protein sequence ID" value="KIK61111.1"/>
    <property type="molecule type" value="Genomic_DNA"/>
</dbReference>
<feature type="compositionally biased region" description="Basic and acidic residues" evidence="1">
    <location>
        <begin position="159"/>
        <end position="177"/>
    </location>
</feature>
<feature type="chain" id="PRO_5002224916" description="CUE domain-containing protein" evidence="2">
    <location>
        <begin position="24"/>
        <end position="201"/>
    </location>
</feature>
<organism evidence="4 5">
    <name type="scientific">Collybiopsis luxurians FD-317 M1</name>
    <dbReference type="NCBI Taxonomy" id="944289"/>
    <lineage>
        <taxon>Eukaryota</taxon>
        <taxon>Fungi</taxon>
        <taxon>Dikarya</taxon>
        <taxon>Basidiomycota</taxon>
        <taxon>Agaricomycotina</taxon>
        <taxon>Agaricomycetes</taxon>
        <taxon>Agaricomycetidae</taxon>
        <taxon>Agaricales</taxon>
        <taxon>Marasmiineae</taxon>
        <taxon>Omphalotaceae</taxon>
        <taxon>Collybiopsis</taxon>
        <taxon>Collybiopsis luxurians</taxon>
    </lineage>
</organism>
<reference evidence="4 5" key="1">
    <citation type="submission" date="2014-04" db="EMBL/GenBank/DDBJ databases">
        <title>Evolutionary Origins and Diversification of the Mycorrhizal Mutualists.</title>
        <authorList>
            <consortium name="DOE Joint Genome Institute"/>
            <consortium name="Mycorrhizal Genomics Consortium"/>
            <person name="Kohler A."/>
            <person name="Kuo A."/>
            <person name="Nagy L.G."/>
            <person name="Floudas D."/>
            <person name="Copeland A."/>
            <person name="Barry K.W."/>
            <person name="Cichocki N."/>
            <person name="Veneault-Fourrey C."/>
            <person name="LaButti K."/>
            <person name="Lindquist E.A."/>
            <person name="Lipzen A."/>
            <person name="Lundell T."/>
            <person name="Morin E."/>
            <person name="Murat C."/>
            <person name="Riley R."/>
            <person name="Ohm R."/>
            <person name="Sun H."/>
            <person name="Tunlid A."/>
            <person name="Henrissat B."/>
            <person name="Grigoriev I.V."/>
            <person name="Hibbett D.S."/>
            <person name="Martin F."/>
        </authorList>
    </citation>
    <scope>NUCLEOTIDE SEQUENCE [LARGE SCALE GENOMIC DNA]</scope>
    <source>
        <strain evidence="4 5">FD-317 M1</strain>
    </source>
</reference>
<gene>
    <name evidence="4" type="ORF">GYMLUDRAFT_43209</name>
</gene>
<dbReference type="GO" id="GO:0043130">
    <property type="term" value="F:ubiquitin binding"/>
    <property type="evidence" value="ECO:0007669"/>
    <property type="project" value="InterPro"/>
</dbReference>
<keyword evidence="2" id="KW-0732">Signal</keyword>